<sequence length="402" mass="42194">MTIRRIAFWVAACLLGVAGCSSDDSKSSSPPASNGPAYAVTGRVYSPDFAQVTSLLWLVSDIHGGEAKLDQAIELPGGASIWGVPQTGVFYVVSAEQLTVSKYGLKDGRPEVQGRLGLNGVGIAALLGENMLFDGPNKGYLFDPKSGQALELDLVAMQIVRRISLAEVLIGGSENTFLAQNGFRKFGNRYVTAVYGTSANYDHVAAESKILFFDPTNGNLEVKKAPCGGLLYTAGAPNGDVYFASDPYVASVHLISPNNSPAPCLARLAVGQDVPDATVVTLNDVTGAPSGGLIPGSNGDAYVRVLDRALYSPAPGATYNQAFSATAWQTWRISLNNARPAERTDAAPLAGGITVFEVDGQAYENVSTANFASTTLRRRTGDGAPALGLVMPGVTWGIVRVR</sequence>
<dbReference type="RefSeq" id="WP_394843141.1">
    <property type="nucleotide sequence ID" value="NZ_CP089982.1"/>
</dbReference>
<dbReference type="Proteomes" id="UP001379533">
    <property type="component" value="Chromosome"/>
</dbReference>
<evidence type="ECO:0000256" key="1">
    <source>
        <dbReference type="SAM" id="SignalP"/>
    </source>
</evidence>
<reference evidence="2 3" key="1">
    <citation type="submission" date="2021-12" db="EMBL/GenBank/DDBJ databases">
        <title>Discovery of the Pendulisporaceae a myxobacterial family with distinct sporulation behavior and unique specialized metabolism.</title>
        <authorList>
            <person name="Garcia R."/>
            <person name="Popoff A."/>
            <person name="Bader C.D."/>
            <person name="Loehr J."/>
            <person name="Walesch S."/>
            <person name="Walt C."/>
            <person name="Boldt J."/>
            <person name="Bunk B."/>
            <person name="Haeckl F.J.F.P.J."/>
            <person name="Gunesch A.P."/>
            <person name="Birkelbach J."/>
            <person name="Nuebel U."/>
            <person name="Pietschmann T."/>
            <person name="Bach T."/>
            <person name="Mueller R."/>
        </authorList>
    </citation>
    <scope>NUCLEOTIDE SEQUENCE [LARGE SCALE GENOMIC DNA]</scope>
    <source>
        <strain evidence="2 3">MSr12523</strain>
    </source>
</reference>
<evidence type="ECO:0000313" key="3">
    <source>
        <dbReference type="Proteomes" id="UP001379533"/>
    </source>
</evidence>
<accession>A0ABZ2K377</accession>
<dbReference type="PROSITE" id="PS51257">
    <property type="entry name" value="PROKAR_LIPOPROTEIN"/>
    <property type="match status" value="1"/>
</dbReference>
<feature type="chain" id="PRO_5045781554" evidence="1">
    <location>
        <begin position="23"/>
        <end position="402"/>
    </location>
</feature>
<dbReference type="EMBL" id="CP089982">
    <property type="protein sequence ID" value="WXA92539.1"/>
    <property type="molecule type" value="Genomic_DNA"/>
</dbReference>
<protein>
    <submittedName>
        <fullName evidence="2">Uncharacterized protein</fullName>
    </submittedName>
</protein>
<keyword evidence="3" id="KW-1185">Reference proteome</keyword>
<organism evidence="2 3">
    <name type="scientific">Pendulispora brunnea</name>
    <dbReference type="NCBI Taxonomy" id="2905690"/>
    <lineage>
        <taxon>Bacteria</taxon>
        <taxon>Pseudomonadati</taxon>
        <taxon>Myxococcota</taxon>
        <taxon>Myxococcia</taxon>
        <taxon>Myxococcales</taxon>
        <taxon>Sorangiineae</taxon>
        <taxon>Pendulisporaceae</taxon>
        <taxon>Pendulispora</taxon>
    </lineage>
</organism>
<gene>
    <name evidence="2" type="ORF">LZC95_39580</name>
</gene>
<evidence type="ECO:0000313" key="2">
    <source>
        <dbReference type="EMBL" id="WXA92539.1"/>
    </source>
</evidence>
<keyword evidence="1" id="KW-0732">Signal</keyword>
<feature type="signal peptide" evidence="1">
    <location>
        <begin position="1"/>
        <end position="22"/>
    </location>
</feature>
<name>A0ABZ2K377_9BACT</name>
<proteinExistence type="predicted"/>